<keyword evidence="3" id="KW-0804">Transcription</keyword>
<comment type="caution">
    <text evidence="6">The sequence shown here is derived from an EMBL/GenBank/DDBJ whole genome shotgun (WGS) entry which is preliminary data.</text>
</comment>
<protein>
    <submittedName>
        <fullName evidence="6">TetR/AcrR family transcriptional regulator</fullName>
    </submittedName>
</protein>
<organism evidence="6">
    <name type="scientific">Desulfacinum infernum</name>
    <dbReference type="NCBI Taxonomy" id="35837"/>
    <lineage>
        <taxon>Bacteria</taxon>
        <taxon>Pseudomonadati</taxon>
        <taxon>Thermodesulfobacteriota</taxon>
        <taxon>Syntrophobacteria</taxon>
        <taxon>Syntrophobacterales</taxon>
        <taxon>Syntrophobacteraceae</taxon>
        <taxon>Desulfacinum</taxon>
    </lineage>
</organism>
<dbReference type="PRINTS" id="PR00455">
    <property type="entry name" value="HTHTETR"/>
</dbReference>
<evidence type="ECO:0000313" key="6">
    <source>
        <dbReference type="EMBL" id="HFK95862.1"/>
    </source>
</evidence>
<evidence type="ECO:0000256" key="3">
    <source>
        <dbReference type="ARBA" id="ARBA00023163"/>
    </source>
</evidence>
<sequence>MTKGHQGLSLALKKAGRNETPRDLDRILRQLIGEAQGSDVAERALRVFEAAVGEWGHLASESRPSASVLVRTFRAVAAEVGASETELLERLLSAMVEQAAGEKAGRHGEAHRTKERILAAAQEVFSQKGFHQATMDEIAERAEVGKGTIYRHFPSKESLFHQLVHIRLKELEAEAERILDSDDDVLSMIEKYLHIYFEFFDRNQGLYRVMVHEHPDLDERLQDLYVEKIMRRIPRLKRKIREARQQQVLKDVNFHTVFHGVMGFIHGVIQRWLAQDCTYSLVDELPTVRDVLFYGFVNRPITLEEERSWTSTQ</sequence>
<dbReference type="Pfam" id="PF00440">
    <property type="entry name" value="TetR_N"/>
    <property type="match status" value="1"/>
</dbReference>
<gene>
    <name evidence="6" type="ORF">ENS06_00890</name>
</gene>
<dbReference type="SUPFAM" id="SSF48498">
    <property type="entry name" value="Tetracyclin repressor-like, C-terminal domain"/>
    <property type="match status" value="1"/>
</dbReference>
<dbReference type="Gene3D" id="1.10.357.10">
    <property type="entry name" value="Tetracycline Repressor, domain 2"/>
    <property type="match status" value="1"/>
</dbReference>
<dbReference type="EMBL" id="DSTK01000005">
    <property type="protein sequence ID" value="HFK95862.1"/>
    <property type="molecule type" value="Genomic_DNA"/>
</dbReference>
<proteinExistence type="predicted"/>
<dbReference type="PANTHER" id="PTHR30055:SF234">
    <property type="entry name" value="HTH-TYPE TRANSCRIPTIONAL REGULATOR BETI"/>
    <property type="match status" value="1"/>
</dbReference>
<keyword evidence="2 4" id="KW-0238">DNA-binding</keyword>
<dbReference type="AlphaFoldDB" id="A0A832A1D9"/>
<dbReference type="FunFam" id="1.10.10.60:FF:000141">
    <property type="entry name" value="TetR family transcriptional regulator"/>
    <property type="match status" value="1"/>
</dbReference>
<dbReference type="InterPro" id="IPR036271">
    <property type="entry name" value="Tet_transcr_reg_TetR-rel_C_sf"/>
</dbReference>
<keyword evidence="1" id="KW-0805">Transcription regulation</keyword>
<dbReference type="InterPro" id="IPR009057">
    <property type="entry name" value="Homeodomain-like_sf"/>
</dbReference>
<feature type="domain" description="HTH tetR-type" evidence="5">
    <location>
        <begin position="111"/>
        <end position="171"/>
    </location>
</feature>
<feature type="DNA-binding region" description="H-T-H motif" evidence="4">
    <location>
        <begin position="134"/>
        <end position="153"/>
    </location>
</feature>
<dbReference type="GO" id="GO:0003700">
    <property type="term" value="F:DNA-binding transcription factor activity"/>
    <property type="evidence" value="ECO:0007669"/>
    <property type="project" value="TreeGrafter"/>
</dbReference>
<dbReference type="PROSITE" id="PS50977">
    <property type="entry name" value="HTH_TETR_2"/>
    <property type="match status" value="1"/>
</dbReference>
<dbReference type="PROSITE" id="PS01081">
    <property type="entry name" value="HTH_TETR_1"/>
    <property type="match status" value="1"/>
</dbReference>
<accession>A0A832A1D9</accession>
<dbReference type="SUPFAM" id="SSF46689">
    <property type="entry name" value="Homeodomain-like"/>
    <property type="match status" value="1"/>
</dbReference>
<evidence type="ECO:0000256" key="2">
    <source>
        <dbReference type="ARBA" id="ARBA00023125"/>
    </source>
</evidence>
<dbReference type="InterPro" id="IPR023772">
    <property type="entry name" value="DNA-bd_HTH_TetR-type_CS"/>
</dbReference>
<dbReference type="Gene3D" id="1.10.10.60">
    <property type="entry name" value="Homeodomain-like"/>
    <property type="match status" value="1"/>
</dbReference>
<dbReference type="InterPro" id="IPR050109">
    <property type="entry name" value="HTH-type_TetR-like_transc_reg"/>
</dbReference>
<evidence type="ECO:0000256" key="4">
    <source>
        <dbReference type="PROSITE-ProRule" id="PRU00335"/>
    </source>
</evidence>
<dbReference type="GO" id="GO:0000976">
    <property type="term" value="F:transcription cis-regulatory region binding"/>
    <property type="evidence" value="ECO:0007669"/>
    <property type="project" value="TreeGrafter"/>
</dbReference>
<name>A0A832A1D9_9BACT</name>
<dbReference type="InterPro" id="IPR001647">
    <property type="entry name" value="HTH_TetR"/>
</dbReference>
<evidence type="ECO:0000256" key="1">
    <source>
        <dbReference type="ARBA" id="ARBA00023015"/>
    </source>
</evidence>
<reference evidence="6" key="1">
    <citation type="journal article" date="2020" name="mSystems">
        <title>Genome- and Community-Level Interaction Insights into Carbon Utilization and Element Cycling Functions of Hydrothermarchaeota in Hydrothermal Sediment.</title>
        <authorList>
            <person name="Zhou Z."/>
            <person name="Liu Y."/>
            <person name="Xu W."/>
            <person name="Pan J."/>
            <person name="Luo Z.H."/>
            <person name="Li M."/>
        </authorList>
    </citation>
    <scope>NUCLEOTIDE SEQUENCE [LARGE SCALE GENOMIC DNA]</scope>
    <source>
        <strain evidence="6">SpSt-456</strain>
    </source>
</reference>
<dbReference type="PANTHER" id="PTHR30055">
    <property type="entry name" value="HTH-TYPE TRANSCRIPTIONAL REGULATOR RUTR"/>
    <property type="match status" value="1"/>
</dbReference>
<evidence type="ECO:0000259" key="5">
    <source>
        <dbReference type="PROSITE" id="PS50977"/>
    </source>
</evidence>